<gene>
    <name evidence="3" type="ORF">LEP1GSC178_1500</name>
</gene>
<accession>A0ABN0H5X5</accession>
<evidence type="ECO:0000313" key="3">
    <source>
        <dbReference type="EMBL" id="EJZ41260.1"/>
    </source>
</evidence>
<dbReference type="InterPro" id="IPR001763">
    <property type="entry name" value="Rhodanese-like_dom"/>
</dbReference>
<dbReference type="SMART" id="SM00450">
    <property type="entry name" value="RHOD"/>
    <property type="match status" value="2"/>
</dbReference>
<evidence type="ECO:0000313" key="4">
    <source>
        <dbReference type="Proteomes" id="UP000018720"/>
    </source>
</evidence>
<keyword evidence="4" id="KW-1185">Reference proteome</keyword>
<proteinExistence type="predicted"/>
<sequence>MTHSTLLSKLMQMKLQISFAFVFLISSSLFASEKLSGIKGWFISAPEALYLHQQGAVLVDAREGIKLSTFSKSVQLGWQEISQKEFPNQGNLVQVPQAKELIRKKGLDLDKIILVFGDPIGGWGEEGRIVWSLRTLGFSKSFIVDGGINALQKASNSPIPNHPEILAKVNASALENKNWSADSKLIQSGLSDKKFAFIDTREEREFLGQTPYGESRGGHLPGAKWIYYKQFLDKEGYLLSESKIVSKLYELGISKDKTVISYCTGGVRSGWMTSVLVSLGYNAKNYAGSMWEWSSKSDQNHPLVTR</sequence>
<dbReference type="Proteomes" id="UP000018720">
    <property type="component" value="Unassembled WGS sequence"/>
</dbReference>
<dbReference type="PANTHER" id="PTHR43855:SF1">
    <property type="entry name" value="THIOSULFATE SULFURTRANSFERASE"/>
    <property type="match status" value="1"/>
</dbReference>
<dbReference type="CDD" id="cd01449">
    <property type="entry name" value="TST_Repeat_2"/>
    <property type="match status" value="1"/>
</dbReference>
<name>A0ABN0H5X5_9LEPT</name>
<evidence type="ECO:0000256" key="1">
    <source>
        <dbReference type="ARBA" id="ARBA00022737"/>
    </source>
</evidence>
<organism evidence="3 4">
    <name type="scientific">Leptospira licerasiae str. MMD4847</name>
    <dbReference type="NCBI Taxonomy" id="1049971"/>
    <lineage>
        <taxon>Bacteria</taxon>
        <taxon>Pseudomonadati</taxon>
        <taxon>Spirochaetota</taxon>
        <taxon>Spirochaetia</taxon>
        <taxon>Leptospirales</taxon>
        <taxon>Leptospiraceae</taxon>
        <taxon>Leptospira</taxon>
    </lineage>
</organism>
<protein>
    <submittedName>
        <fullName evidence="3">Rhodanese-like protein</fullName>
    </submittedName>
</protein>
<dbReference type="PANTHER" id="PTHR43855">
    <property type="entry name" value="THIOSULFATE SULFURTRANSFERASE"/>
    <property type="match status" value="1"/>
</dbReference>
<dbReference type="PROSITE" id="PS50206">
    <property type="entry name" value="RHODANESE_3"/>
    <property type="match status" value="2"/>
</dbReference>
<feature type="domain" description="Rhodanese" evidence="2">
    <location>
        <begin position="191"/>
        <end position="302"/>
    </location>
</feature>
<feature type="domain" description="Rhodanese" evidence="2">
    <location>
        <begin position="52"/>
        <end position="160"/>
    </location>
</feature>
<dbReference type="SUPFAM" id="SSF52821">
    <property type="entry name" value="Rhodanese/Cell cycle control phosphatase"/>
    <property type="match status" value="2"/>
</dbReference>
<dbReference type="EMBL" id="AHOM02000010">
    <property type="protein sequence ID" value="EJZ41260.1"/>
    <property type="molecule type" value="Genomic_DNA"/>
</dbReference>
<dbReference type="Gene3D" id="3.40.250.10">
    <property type="entry name" value="Rhodanese-like domain"/>
    <property type="match status" value="2"/>
</dbReference>
<comment type="caution">
    <text evidence="3">The sequence shown here is derived from an EMBL/GenBank/DDBJ whole genome shotgun (WGS) entry which is preliminary data.</text>
</comment>
<dbReference type="InterPro" id="IPR051126">
    <property type="entry name" value="Thiosulfate_sulfurtransferase"/>
</dbReference>
<dbReference type="Pfam" id="PF00581">
    <property type="entry name" value="Rhodanese"/>
    <property type="match status" value="1"/>
</dbReference>
<reference evidence="3 4" key="1">
    <citation type="submission" date="2012-08" db="EMBL/GenBank/DDBJ databases">
        <authorList>
            <person name="Harkins D.M."/>
            <person name="Durkin A.S."/>
            <person name="Selengut J.D."/>
            <person name="Sanka R."/>
            <person name="DePew J."/>
            <person name="Purushe J."/>
            <person name="Matthias M.A."/>
            <person name="Vinetz J.M."/>
            <person name="Sutton G.G."/>
            <person name="Nelson W.C."/>
            <person name="Fouts D.E."/>
        </authorList>
    </citation>
    <scope>NUCLEOTIDE SEQUENCE [LARGE SCALE GENOMIC DNA]</scope>
    <source>
        <strain evidence="3 4">MMD4847</strain>
    </source>
</reference>
<keyword evidence="1" id="KW-0677">Repeat</keyword>
<dbReference type="InterPro" id="IPR036873">
    <property type="entry name" value="Rhodanese-like_dom_sf"/>
</dbReference>
<evidence type="ECO:0000259" key="2">
    <source>
        <dbReference type="PROSITE" id="PS50206"/>
    </source>
</evidence>